<feature type="domain" description="Ion transport" evidence="6">
    <location>
        <begin position="496"/>
        <end position="736"/>
    </location>
</feature>
<evidence type="ECO:0000259" key="6">
    <source>
        <dbReference type="Pfam" id="PF00520"/>
    </source>
</evidence>
<dbReference type="InterPro" id="IPR005446">
    <property type="entry name" value="VDCC_L_a1su"/>
</dbReference>
<dbReference type="VEuPathDB" id="FungiDB:SPRG_17642"/>
<gene>
    <name evidence="7" type="ORF">SPRG_17642</name>
</gene>
<dbReference type="GO" id="GO:0005248">
    <property type="term" value="F:voltage-gated sodium channel activity"/>
    <property type="evidence" value="ECO:0007669"/>
    <property type="project" value="TreeGrafter"/>
</dbReference>
<dbReference type="GO" id="GO:0001518">
    <property type="term" value="C:voltage-gated sodium channel complex"/>
    <property type="evidence" value="ECO:0007669"/>
    <property type="project" value="TreeGrafter"/>
</dbReference>
<dbReference type="PRINTS" id="PR01630">
    <property type="entry name" value="LVDCCALPHA1"/>
</dbReference>
<keyword evidence="8" id="KW-1185">Reference proteome</keyword>
<dbReference type="KEGG" id="spar:SPRG_17642"/>
<dbReference type="InterPro" id="IPR027359">
    <property type="entry name" value="Volt_channel_dom_sf"/>
</dbReference>
<dbReference type="AlphaFoldDB" id="A0A067BRE1"/>
<dbReference type="EMBL" id="KK583883">
    <property type="protein sequence ID" value="KDO16881.1"/>
    <property type="molecule type" value="Genomic_DNA"/>
</dbReference>
<dbReference type="InterPro" id="IPR043203">
    <property type="entry name" value="VGCC_Ca_Na"/>
</dbReference>
<keyword evidence="2 5" id="KW-0812">Transmembrane</keyword>
<feature type="transmembrane region" description="Helical" evidence="5">
    <location>
        <begin position="204"/>
        <end position="227"/>
    </location>
</feature>
<keyword evidence="4 5" id="KW-0472">Membrane</keyword>
<feature type="transmembrane region" description="Helical" evidence="5">
    <location>
        <begin position="77"/>
        <end position="98"/>
    </location>
</feature>
<feature type="domain" description="Ion transport" evidence="6">
    <location>
        <begin position="71"/>
        <end position="433"/>
    </location>
</feature>
<keyword evidence="3 5" id="KW-1133">Transmembrane helix</keyword>
<evidence type="ECO:0000256" key="3">
    <source>
        <dbReference type="ARBA" id="ARBA00022989"/>
    </source>
</evidence>
<feature type="non-terminal residue" evidence="7">
    <location>
        <position position="745"/>
    </location>
</feature>
<protein>
    <recommendedName>
        <fullName evidence="6">Ion transport domain-containing protein</fullName>
    </recommendedName>
</protein>
<feature type="transmembrane region" description="Helical" evidence="5">
    <location>
        <begin position="618"/>
        <end position="642"/>
    </location>
</feature>
<dbReference type="PANTHER" id="PTHR10037">
    <property type="entry name" value="VOLTAGE-GATED CATION CHANNEL CALCIUM AND SODIUM"/>
    <property type="match status" value="1"/>
</dbReference>
<sequence length="745" mass="83707">MSSVAPGPVLGTPMRDNLVVIQRRSPALSLRKWVRQASSRAIRKIKPAPIALGCLTLQNPVRQLCLALVTSKWFERFIMVCVLANTLLLGLVDYTNAIDGVPDPTNRRNMLIDHVNAISLYVFLVEASLKIIAYGFLMGKGTYLSDGWNRLDFVIIVSGTFSLVYSSAKLGILRVLRILRPLRALHSVPGLKVLTGSLLSSLPALGNVAIILAFCYLFFAILGMELWRGSWHYRCRLTPFPVQLNASVWNVSAMAPTSSYLASVVATPDAFRCLSIENNESWPSPMRCFWPTDPDEDHGTPWLCSSSPSWGRQCDANRTCGSNYDPFGAPRFQDLDLPMPSDYSPFSIMRQAEFSPNLNFGFTSFDNVYSVFVMIIMIVTASGWMVLTETTQDAGGAVAGFVYFNAIFFVAGCFLLQLNMAVLFSEFEKAKENHATVMAHQRRISLASYADRTSSRQLFKRPSLRLASGTHHRRHQPKWRAIAKLRHRARRLIRTPMFATMSMAMTVTNVIVLTTDHHPSSIEYRELCDILNGVFLLYFFLELCLKVAGMGLGSYWHDKFNRFDCFTVVIGIIEMVLKPPYYIDGTVSGASGFTALRAFRAIKIARAWKSLTKLLVSIMAAMGEILNFLFFLVLFLYIFALLGMEVFATKFQFDANNYPMPFNSTSPSTQLHRSNFDTIFWAFFTVFQVITYDEYPSVIWDGWISVGAIAPLYFSAIVVLGVWVVMNMFSAILVESVMVEPPKES</sequence>
<reference evidence="7 8" key="1">
    <citation type="journal article" date="2013" name="PLoS Genet.">
        <title>Distinctive expansion of potential virulence genes in the genome of the oomycete fish pathogen Saprolegnia parasitica.</title>
        <authorList>
            <person name="Jiang R.H."/>
            <person name="de Bruijn I."/>
            <person name="Haas B.J."/>
            <person name="Belmonte R."/>
            <person name="Lobach L."/>
            <person name="Christie J."/>
            <person name="van den Ackerveken G."/>
            <person name="Bottin A."/>
            <person name="Bulone V."/>
            <person name="Diaz-Moreno S.M."/>
            <person name="Dumas B."/>
            <person name="Fan L."/>
            <person name="Gaulin E."/>
            <person name="Govers F."/>
            <person name="Grenville-Briggs L.J."/>
            <person name="Horner N.R."/>
            <person name="Levin J.Z."/>
            <person name="Mammella M."/>
            <person name="Meijer H.J."/>
            <person name="Morris P."/>
            <person name="Nusbaum C."/>
            <person name="Oome S."/>
            <person name="Phillips A.J."/>
            <person name="van Rooyen D."/>
            <person name="Rzeszutek E."/>
            <person name="Saraiva M."/>
            <person name="Secombes C.J."/>
            <person name="Seidl M.F."/>
            <person name="Snel B."/>
            <person name="Stassen J.H."/>
            <person name="Sykes S."/>
            <person name="Tripathy S."/>
            <person name="van den Berg H."/>
            <person name="Vega-Arreguin J.C."/>
            <person name="Wawra S."/>
            <person name="Young S.K."/>
            <person name="Zeng Q."/>
            <person name="Dieguez-Uribeondo J."/>
            <person name="Russ C."/>
            <person name="Tyler B.M."/>
            <person name="van West P."/>
        </authorList>
    </citation>
    <scope>NUCLEOTIDE SEQUENCE [LARGE SCALE GENOMIC DNA]</scope>
    <source>
        <strain evidence="7 8">CBS 223.65</strain>
    </source>
</reference>
<evidence type="ECO:0000256" key="1">
    <source>
        <dbReference type="ARBA" id="ARBA00004141"/>
    </source>
</evidence>
<dbReference type="STRING" id="695850.A0A067BRE1"/>
<dbReference type="GeneID" id="24139174"/>
<dbReference type="Gene3D" id="1.10.287.70">
    <property type="match status" value="2"/>
</dbReference>
<feature type="transmembrane region" description="Helical" evidence="5">
    <location>
        <begin position="151"/>
        <end position="172"/>
    </location>
</feature>
<evidence type="ECO:0000256" key="2">
    <source>
        <dbReference type="ARBA" id="ARBA00022692"/>
    </source>
</evidence>
<dbReference type="Proteomes" id="UP000030745">
    <property type="component" value="Unassembled WGS sequence"/>
</dbReference>
<name>A0A067BRE1_SAPPC</name>
<feature type="transmembrane region" description="Helical" evidence="5">
    <location>
        <begin position="399"/>
        <end position="424"/>
    </location>
</feature>
<evidence type="ECO:0000256" key="4">
    <source>
        <dbReference type="ARBA" id="ARBA00023136"/>
    </source>
</evidence>
<dbReference type="GO" id="GO:0005245">
    <property type="term" value="F:voltage-gated calcium channel activity"/>
    <property type="evidence" value="ECO:0007669"/>
    <property type="project" value="InterPro"/>
</dbReference>
<feature type="transmembrane region" description="Helical" evidence="5">
    <location>
        <begin position="368"/>
        <end position="387"/>
    </location>
</feature>
<dbReference type="OMA" id="ITEWPST"/>
<feature type="transmembrane region" description="Helical" evidence="5">
    <location>
        <begin position="118"/>
        <end position="139"/>
    </location>
</feature>
<dbReference type="PANTHER" id="PTHR10037:SF62">
    <property type="entry name" value="SODIUM CHANNEL PROTEIN 60E"/>
    <property type="match status" value="1"/>
</dbReference>
<feature type="transmembrane region" description="Helical" evidence="5">
    <location>
        <begin position="496"/>
        <end position="515"/>
    </location>
</feature>
<dbReference type="Gene3D" id="1.20.120.350">
    <property type="entry name" value="Voltage-gated potassium channels. Chain C"/>
    <property type="match status" value="2"/>
</dbReference>
<organism evidence="7 8">
    <name type="scientific">Saprolegnia parasitica (strain CBS 223.65)</name>
    <dbReference type="NCBI Taxonomy" id="695850"/>
    <lineage>
        <taxon>Eukaryota</taxon>
        <taxon>Sar</taxon>
        <taxon>Stramenopiles</taxon>
        <taxon>Oomycota</taxon>
        <taxon>Saprolegniomycetes</taxon>
        <taxon>Saprolegniales</taxon>
        <taxon>Saprolegniaceae</taxon>
        <taxon>Saprolegnia</taxon>
    </lineage>
</organism>
<evidence type="ECO:0000313" key="8">
    <source>
        <dbReference type="Proteomes" id="UP000030745"/>
    </source>
</evidence>
<proteinExistence type="predicted"/>
<dbReference type="OrthoDB" id="127343at2759"/>
<dbReference type="InterPro" id="IPR005821">
    <property type="entry name" value="Ion_trans_dom"/>
</dbReference>
<dbReference type="Pfam" id="PF00520">
    <property type="entry name" value="Ion_trans"/>
    <property type="match status" value="2"/>
</dbReference>
<feature type="transmembrane region" description="Helical" evidence="5">
    <location>
        <begin position="712"/>
        <end position="734"/>
    </location>
</feature>
<comment type="subcellular location">
    <subcellularLocation>
        <location evidence="1">Membrane</location>
        <topology evidence="1">Multi-pass membrane protein</topology>
    </subcellularLocation>
</comment>
<accession>A0A067BRE1</accession>
<evidence type="ECO:0000256" key="5">
    <source>
        <dbReference type="SAM" id="Phobius"/>
    </source>
</evidence>
<feature type="transmembrane region" description="Helical" evidence="5">
    <location>
        <begin position="535"/>
        <end position="556"/>
    </location>
</feature>
<dbReference type="GO" id="GO:0005891">
    <property type="term" value="C:voltage-gated calcium channel complex"/>
    <property type="evidence" value="ECO:0007669"/>
    <property type="project" value="InterPro"/>
</dbReference>
<dbReference type="SUPFAM" id="SSF81324">
    <property type="entry name" value="Voltage-gated potassium channels"/>
    <property type="match status" value="2"/>
</dbReference>
<dbReference type="RefSeq" id="XP_012212412.1">
    <property type="nucleotide sequence ID" value="XM_012357022.1"/>
</dbReference>
<evidence type="ECO:0000313" key="7">
    <source>
        <dbReference type="EMBL" id="KDO16881.1"/>
    </source>
</evidence>